<feature type="signal peptide" evidence="6">
    <location>
        <begin position="1"/>
        <end position="20"/>
    </location>
</feature>
<reference evidence="8 9" key="1">
    <citation type="journal article" date="2015" name="Plant Cell">
        <title>Oil accumulation by the oleaginous diatom Fistulifera solaris as revealed by the genome and transcriptome.</title>
        <authorList>
            <person name="Tanaka T."/>
            <person name="Maeda Y."/>
            <person name="Veluchamy A."/>
            <person name="Tanaka M."/>
            <person name="Abida H."/>
            <person name="Marechal E."/>
            <person name="Bowler C."/>
            <person name="Muto M."/>
            <person name="Sunaga Y."/>
            <person name="Tanaka M."/>
            <person name="Yoshino T."/>
            <person name="Taniguchi T."/>
            <person name="Fukuda Y."/>
            <person name="Nemoto M."/>
            <person name="Matsumoto M."/>
            <person name="Wong P.S."/>
            <person name="Aburatani S."/>
            <person name="Fujibuchi W."/>
        </authorList>
    </citation>
    <scope>NUCLEOTIDE SEQUENCE [LARGE SCALE GENOMIC DNA]</scope>
    <source>
        <strain evidence="8 9">JPCC DA0580</strain>
    </source>
</reference>
<keyword evidence="6" id="KW-0732">Signal</keyword>
<keyword evidence="9" id="KW-1185">Reference proteome</keyword>
<dbReference type="EMBL" id="BDSP01000061">
    <property type="protein sequence ID" value="GAX13321.1"/>
    <property type="molecule type" value="Genomic_DNA"/>
</dbReference>
<name>A0A1Z5JHT2_FISSO</name>
<comment type="caution">
    <text evidence="8">The sequence shown here is derived from an EMBL/GenBank/DDBJ whole genome shotgun (WGS) entry which is preliminary data.</text>
</comment>
<proteinExistence type="predicted"/>
<dbReference type="PANTHER" id="PTHR15710:SF243">
    <property type="entry name" value="E3 UBIQUITIN-PROTEIN LIGASE PRAJA-2 ISOFORM X1"/>
    <property type="match status" value="1"/>
</dbReference>
<dbReference type="Gene3D" id="3.50.30.30">
    <property type="match status" value="1"/>
</dbReference>
<feature type="chain" id="PRO_5012373881" evidence="6">
    <location>
        <begin position="21"/>
        <end position="368"/>
    </location>
</feature>
<feature type="transmembrane region" description="Helical" evidence="5">
    <location>
        <begin position="193"/>
        <end position="217"/>
    </location>
</feature>
<dbReference type="InterPro" id="IPR001841">
    <property type="entry name" value="Znf_RING"/>
</dbReference>
<dbReference type="EC" id="2.3.2.27" evidence="8"/>
<keyword evidence="5" id="KW-1133">Transmembrane helix</keyword>
<sequence length="368" mass="41204">MLSSFLFTCLSLWLLPTAHATIYFANETLPSLPALFGRYMNDNKVYNARLQFLPENPYLCDNFDSNATSFIEPKAIRISNTTVLPADAVVMLASRGNCPFARKAAVAESMGAAVKFLIVYNYELDGEDTLMPMFTEYGDSRLVLLSITHHAGRSLRSYLASQPKEILSQGGPVIRMDSKPPPGLITTADLQEMMVTTLGLFFMLISLSACAMILMGARGHVQADGRIVFNAAGAKLTEEQVLALPQPTERAVVEQCAICFDDDQSTPWTCLPCQHQYHTECIVPWLTERQSMCPLCKYDVLEHIIETERANGTIISRNVLHYLWTRLTRYRWTQVSVVSPDSNTLEHDHNGEDVAVEMTEQQIPPQMQ</sequence>
<dbReference type="Pfam" id="PF13639">
    <property type="entry name" value="zf-RING_2"/>
    <property type="match status" value="1"/>
</dbReference>
<evidence type="ECO:0000256" key="6">
    <source>
        <dbReference type="SAM" id="SignalP"/>
    </source>
</evidence>
<dbReference type="InterPro" id="IPR013083">
    <property type="entry name" value="Znf_RING/FYVE/PHD"/>
</dbReference>
<feature type="domain" description="RING-type" evidence="7">
    <location>
        <begin position="256"/>
        <end position="297"/>
    </location>
</feature>
<dbReference type="InParanoid" id="A0A1Z5JHT2"/>
<dbReference type="PROSITE" id="PS50089">
    <property type="entry name" value="ZF_RING_2"/>
    <property type="match status" value="1"/>
</dbReference>
<evidence type="ECO:0000313" key="9">
    <source>
        <dbReference type="Proteomes" id="UP000198406"/>
    </source>
</evidence>
<evidence type="ECO:0000256" key="4">
    <source>
        <dbReference type="PROSITE-ProRule" id="PRU00175"/>
    </source>
</evidence>
<evidence type="ECO:0000256" key="1">
    <source>
        <dbReference type="ARBA" id="ARBA00022723"/>
    </source>
</evidence>
<keyword evidence="3" id="KW-0862">Zinc</keyword>
<evidence type="ECO:0000256" key="2">
    <source>
        <dbReference type="ARBA" id="ARBA00022771"/>
    </source>
</evidence>
<dbReference type="AlphaFoldDB" id="A0A1Z5JHT2"/>
<accession>A0A1Z5JHT2</accession>
<protein>
    <submittedName>
        <fullName evidence="8">E3 ubiquitin-protein ligase RNF130</fullName>
        <ecNumber evidence="8">2.3.2.27</ecNumber>
    </submittedName>
</protein>
<dbReference type="GO" id="GO:0061630">
    <property type="term" value="F:ubiquitin protein ligase activity"/>
    <property type="evidence" value="ECO:0007669"/>
    <property type="project" value="UniProtKB-EC"/>
</dbReference>
<dbReference type="GO" id="GO:0016567">
    <property type="term" value="P:protein ubiquitination"/>
    <property type="evidence" value="ECO:0007669"/>
    <property type="project" value="TreeGrafter"/>
</dbReference>
<dbReference type="SMART" id="SM00184">
    <property type="entry name" value="RING"/>
    <property type="match status" value="1"/>
</dbReference>
<gene>
    <name evidence="8" type="ORF">FisN_17Hh262</name>
</gene>
<keyword evidence="5" id="KW-0812">Transmembrane</keyword>
<dbReference type="Gene3D" id="3.30.40.10">
    <property type="entry name" value="Zinc/RING finger domain, C3HC4 (zinc finger)"/>
    <property type="match status" value="1"/>
</dbReference>
<dbReference type="GO" id="GO:0005737">
    <property type="term" value="C:cytoplasm"/>
    <property type="evidence" value="ECO:0007669"/>
    <property type="project" value="TreeGrafter"/>
</dbReference>
<keyword evidence="2 4" id="KW-0863">Zinc-finger</keyword>
<keyword evidence="1" id="KW-0479">Metal-binding</keyword>
<organism evidence="8 9">
    <name type="scientific">Fistulifera solaris</name>
    <name type="common">Oleaginous diatom</name>
    <dbReference type="NCBI Taxonomy" id="1519565"/>
    <lineage>
        <taxon>Eukaryota</taxon>
        <taxon>Sar</taxon>
        <taxon>Stramenopiles</taxon>
        <taxon>Ochrophyta</taxon>
        <taxon>Bacillariophyta</taxon>
        <taxon>Bacillariophyceae</taxon>
        <taxon>Bacillariophycidae</taxon>
        <taxon>Naviculales</taxon>
        <taxon>Naviculaceae</taxon>
        <taxon>Fistulifera</taxon>
    </lineage>
</organism>
<keyword evidence="5" id="KW-0472">Membrane</keyword>
<dbReference type="Proteomes" id="UP000198406">
    <property type="component" value="Unassembled WGS sequence"/>
</dbReference>
<dbReference type="CDD" id="cd16454">
    <property type="entry name" value="RING-H2_PA-TM-RING"/>
    <property type="match status" value="1"/>
</dbReference>
<keyword evidence="8" id="KW-0808">Transferase</keyword>
<dbReference type="GO" id="GO:0008270">
    <property type="term" value="F:zinc ion binding"/>
    <property type="evidence" value="ECO:0007669"/>
    <property type="project" value="UniProtKB-KW"/>
</dbReference>
<dbReference type="SUPFAM" id="SSF57850">
    <property type="entry name" value="RING/U-box"/>
    <property type="match status" value="1"/>
</dbReference>
<keyword evidence="8" id="KW-0012">Acyltransferase</keyword>
<evidence type="ECO:0000259" key="7">
    <source>
        <dbReference type="PROSITE" id="PS50089"/>
    </source>
</evidence>
<evidence type="ECO:0000256" key="5">
    <source>
        <dbReference type="SAM" id="Phobius"/>
    </source>
</evidence>
<dbReference type="OrthoDB" id="272091at2759"/>
<dbReference type="PANTHER" id="PTHR15710">
    <property type="entry name" value="E3 UBIQUITIN-PROTEIN LIGASE PRAJA"/>
    <property type="match status" value="1"/>
</dbReference>
<evidence type="ECO:0000313" key="8">
    <source>
        <dbReference type="EMBL" id="GAX13321.1"/>
    </source>
</evidence>
<evidence type="ECO:0000256" key="3">
    <source>
        <dbReference type="ARBA" id="ARBA00022833"/>
    </source>
</evidence>